<dbReference type="PANTHER" id="PTHR31140:SF120">
    <property type="entry name" value="BNAA09G28670D PROTEIN"/>
    <property type="match status" value="1"/>
</dbReference>
<name>A0A8X7RT74_BRACI</name>
<dbReference type="GO" id="GO:0003677">
    <property type="term" value="F:DNA binding"/>
    <property type="evidence" value="ECO:0007669"/>
    <property type="project" value="UniProtKB-KW"/>
</dbReference>
<comment type="caution">
    <text evidence="7">The sequence shown here is derived from an EMBL/GenBank/DDBJ whole genome shotgun (WGS) entry which is preliminary data.</text>
</comment>
<dbReference type="AlphaFoldDB" id="A0A8X7RT74"/>
<dbReference type="Pfam" id="PF02362">
    <property type="entry name" value="B3"/>
    <property type="match status" value="1"/>
</dbReference>
<dbReference type="PROSITE" id="PS50863">
    <property type="entry name" value="B3"/>
    <property type="match status" value="1"/>
</dbReference>
<feature type="domain" description="TF-B3" evidence="6">
    <location>
        <begin position="98"/>
        <end position="193"/>
    </location>
</feature>
<keyword evidence="5" id="KW-0539">Nucleus</keyword>
<dbReference type="OrthoDB" id="2020802at2759"/>
<evidence type="ECO:0000256" key="3">
    <source>
        <dbReference type="ARBA" id="ARBA00023125"/>
    </source>
</evidence>
<keyword evidence="2" id="KW-0805">Transcription regulation</keyword>
<dbReference type="Gene3D" id="2.40.330.10">
    <property type="entry name" value="DNA-binding pseudobarrel domain"/>
    <property type="match status" value="1"/>
</dbReference>
<dbReference type="PANTHER" id="PTHR31140">
    <property type="entry name" value="B3 DOMAIN-CONTAINING TRANSCRIPTION FACTOR ABI3"/>
    <property type="match status" value="1"/>
</dbReference>
<dbReference type="CDD" id="cd10017">
    <property type="entry name" value="B3_DNA"/>
    <property type="match status" value="1"/>
</dbReference>
<proteinExistence type="predicted"/>
<gene>
    <name evidence="7" type="ORF">Bca52824_039179</name>
</gene>
<dbReference type="InterPro" id="IPR003340">
    <property type="entry name" value="B3_DNA-bd"/>
</dbReference>
<dbReference type="InterPro" id="IPR044800">
    <property type="entry name" value="LEC2-like"/>
</dbReference>
<dbReference type="InterPro" id="IPR015300">
    <property type="entry name" value="DNA-bd_pseudobarrel_sf"/>
</dbReference>
<dbReference type="EMBL" id="JAAMPC010000009">
    <property type="protein sequence ID" value="KAG2292510.1"/>
    <property type="molecule type" value="Genomic_DNA"/>
</dbReference>
<dbReference type="Proteomes" id="UP000886595">
    <property type="component" value="Unassembled WGS sequence"/>
</dbReference>
<keyword evidence="3" id="KW-0238">DNA-binding</keyword>
<evidence type="ECO:0000256" key="4">
    <source>
        <dbReference type="ARBA" id="ARBA00023163"/>
    </source>
</evidence>
<dbReference type="GO" id="GO:0005634">
    <property type="term" value="C:nucleus"/>
    <property type="evidence" value="ECO:0007669"/>
    <property type="project" value="UniProtKB-SubCell"/>
</dbReference>
<dbReference type="SMART" id="SM01019">
    <property type="entry name" value="B3"/>
    <property type="match status" value="1"/>
</dbReference>
<keyword evidence="8" id="KW-1185">Reference proteome</keyword>
<evidence type="ECO:0000259" key="6">
    <source>
        <dbReference type="PROSITE" id="PS50863"/>
    </source>
</evidence>
<evidence type="ECO:0000313" key="7">
    <source>
        <dbReference type="EMBL" id="KAG2292510.1"/>
    </source>
</evidence>
<evidence type="ECO:0000313" key="8">
    <source>
        <dbReference type="Proteomes" id="UP000886595"/>
    </source>
</evidence>
<dbReference type="SUPFAM" id="SSF101936">
    <property type="entry name" value="DNA-binding pseudobarrel domain"/>
    <property type="match status" value="1"/>
</dbReference>
<evidence type="ECO:0000256" key="5">
    <source>
        <dbReference type="ARBA" id="ARBA00023242"/>
    </source>
</evidence>
<sequence>MGSSDLREASARLVRDLQRGGRGRGFDIAARRFRGRDAVTNFRSPASSDDDDAAESAFLEAHSKAEIVDMLRKHTYDDELQQSRRKFLDGNGKRCESKTEIVNQNDGVSREHFPLPVTVTPSPTKGVLINLEDRTGKVWRFRYSYWNSSQSYVLTKGWSRFVKEKNLRAGDVVCFERSSGPDQQLYIDWKVRSGIEKTTSVQTVVRLFGVNIFNATTNANTNDAVGRR</sequence>
<evidence type="ECO:0000256" key="2">
    <source>
        <dbReference type="ARBA" id="ARBA00023015"/>
    </source>
</evidence>
<protein>
    <recommendedName>
        <fullName evidence="6">TF-B3 domain-containing protein</fullName>
    </recommendedName>
</protein>
<keyword evidence="4" id="KW-0804">Transcription</keyword>
<comment type="subcellular location">
    <subcellularLocation>
        <location evidence="1">Nucleus</location>
    </subcellularLocation>
</comment>
<reference evidence="7 8" key="1">
    <citation type="submission" date="2020-02" db="EMBL/GenBank/DDBJ databases">
        <authorList>
            <person name="Ma Q."/>
            <person name="Huang Y."/>
            <person name="Song X."/>
            <person name="Pei D."/>
        </authorList>
    </citation>
    <scope>NUCLEOTIDE SEQUENCE [LARGE SCALE GENOMIC DNA]</scope>
    <source>
        <strain evidence="7">Sxm20200214</strain>
        <tissue evidence="7">Leaf</tissue>
    </source>
</reference>
<evidence type="ECO:0000256" key="1">
    <source>
        <dbReference type="ARBA" id="ARBA00004123"/>
    </source>
</evidence>
<dbReference type="GO" id="GO:0003700">
    <property type="term" value="F:DNA-binding transcription factor activity"/>
    <property type="evidence" value="ECO:0007669"/>
    <property type="project" value="InterPro"/>
</dbReference>
<organism evidence="7 8">
    <name type="scientific">Brassica carinata</name>
    <name type="common">Ethiopian mustard</name>
    <name type="synonym">Abyssinian cabbage</name>
    <dbReference type="NCBI Taxonomy" id="52824"/>
    <lineage>
        <taxon>Eukaryota</taxon>
        <taxon>Viridiplantae</taxon>
        <taxon>Streptophyta</taxon>
        <taxon>Embryophyta</taxon>
        <taxon>Tracheophyta</taxon>
        <taxon>Spermatophyta</taxon>
        <taxon>Magnoliopsida</taxon>
        <taxon>eudicotyledons</taxon>
        <taxon>Gunneridae</taxon>
        <taxon>Pentapetalae</taxon>
        <taxon>rosids</taxon>
        <taxon>malvids</taxon>
        <taxon>Brassicales</taxon>
        <taxon>Brassicaceae</taxon>
        <taxon>Brassiceae</taxon>
        <taxon>Brassica</taxon>
    </lineage>
</organism>
<accession>A0A8X7RT74</accession>